<dbReference type="PRINTS" id="PR00105">
    <property type="entry name" value="C5METTRFRASE"/>
</dbReference>
<feature type="compositionally biased region" description="Gly residues" evidence="6">
    <location>
        <begin position="699"/>
        <end position="716"/>
    </location>
</feature>
<dbReference type="Gene3D" id="3.90.120.10">
    <property type="entry name" value="DNA Methylase, subunit A, domain 2"/>
    <property type="match status" value="1"/>
</dbReference>
<dbReference type="PANTHER" id="PTHR10629:SF52">
    <property type="entry name" value="DNA (CYTOSINE-5)-METHYLTRANSFERASE 1"/>
    <property type="match status" value="1"/>
</dbReference>
<dbReference type="SUPFAM" id="SSF53335">
    <property type="entry name" value="S-adenosyl-L-methionine-dependent methyltransferases"/>
    <property type="match status" value="1"/>
</dbReference>
<dbReference type="Proteomes" id="UP001391051">
    <property type="component" value="Unassembled WGS sequence"/>
</dbReference>
<accession>A0ABR1Q9W7</accession>
<keyword evidence="2 5" id="KW-0489">Methyltransferase</keyword>
<comment type="caution">
    <text evidence="7">The sequence shown here is derived from an EMBL/GenBank/DDBJ whole genome shotgun (WGS) entry which is preliminary data.</text>
</comment>
<feature type="active site" evidence="5">
    <location>
        <position position="425"/>
    </location>
</feature>
<keyword evidence="4 5" id="KW-0949">S-adenosyl-L-methionine</keyword>
<dbReference type="GeneID" id="92079522"/>
<evidence type="ECO:0000256" key="5">
    <source>
        <dbReference type="PROSITE-ProRule" id="PRU01016"/>
    </source>
</evidence>
<keyword evidence="8" id="KW-1185">Reference proteome</keyword>
<dbReference type="InterPro" id="IPR050390">
    <property type="entry name" value="C5-Methyltransferase"/>
</dbReference>
<dbReference type="PANTHER" id="PTHR10629">
    <property type="entry name" value="CYTOSINE-SPECIFIC METHYLTRANSFERASE"/>
    <property type="match status" value="1"/>
</dbReference>
<evidence type="ECO:0000256" key="4">
    <source>
        <dbReference type="ARBA" id="ARBA00022691"/>
    </source>
</evidence>
<proteinExistence type="inferred from homology"/>
<dbReference type="PROSITE" id="PS51679">
    <property type="entry name" value="SAM_MT_C5"/>
    <property type="match status" value="1"/>
</dbReference>
<evidence type="ECO:0000256" key="1">
    <source>
        <dbReference type="ARBA" id="ARBA00011975"/>
    </source>
</evidence>
<organism evidence="7 8">
    <name type="scientific">Apiospora aurea</name>
    <dbReference type="NCBI Taxonomy" id="335848"/>
    <lineage>
        <taxon>Eukaryota</taxon>
        <taxon>Fungi</taxon>
        <taxon>Dikarya</taxon>
        <taxon>Ascomycota</taxon>
        <taxon>Pezizomycotina</taxon>
        <taxon>Sordariomycetes</taxon>
        <taxon>Xylariomycetidae</taxon>
        <taxon>Amphisphaeriales</taxon>
        <taxon>Apiosporaceae</taxon>
        <taxon>Apiospora</taxon>
    </lineage>
</organism>
<dbReference type="InterPro" id="IPR001525">
    <property type="entry name" value="C5_MeTfrase"/>
</dbReference>
<reference evidence="7 8" key="1">
    <citation type="submission" date="2023-01" db="EMBL/GenBank/DDBJ databases">
        <title>Analysis of 21 Apiospora genomes using comparative genomics revels a genus with tremendous synthesis potential of carbohydrate active enzymes and secondary metabolites.</title>
        <authorList>
            <person name="Sorensen T."/>
        </authorList>
    </citation>
    <scope>NUCLEOTIDE SEQUENCE [LARGE SCALE GENOMIC DNA]</scope>
    <source>
        <strain evidence="7 8">CBS 24483</strain>
    </source>
</reference>
<dbReference type="EMBL" id="JAQQWE010000006">
    <property type="protein sequence ID" value="KAK7949352.1"/>
    <property type="molecule type" value="Genomic_DNA"/>
</dbReference>
<dbReference type="RefSeq" id="XP_066698858.1">
    <property type="nucleotide sequence ID" value="XM_066846460.1"/>
</dbReference>
<evidence type="ECO:0000256" key="6">
    <source>
        <dbReference type="SAM" id="MobiDB-lite"/>
    </source>
</evidence>
<name>A0ABR1Q9W7_9PEZI</name>
<evidence type="ECO:0000313" key="7">
    <source>
        <dbReference type="EMBL" id="KAK7949352.1"/>
    </source>
</evidence>
<evidence type="ECO:0000256" key="2">
    <source>
        <dbReference type="ARBA" id="ARBA00022603"/>
    </source>
</evidence>
<dbReference type="Gene3D" id="3.40.50.150">
    <property type="entry name" value="Vaccinia Virus protein VP39"/>
    <property type="match status" value="1"/>
</dbReference>
<evidence type="ECO:0000256" key="3">
    <source>
        <dbReference type="ARBA" id="ARBA00022679"/>
    </source>
</evidence>
<dbReference type="EC" id="2.1.1.37" evidence="1"/>
<feature type="region of interest" description="Disordered" evidence="6">
    <location>
        <begin position="780"/>
        <end position="810"/>
    </location>
</feature>
<protein>
    <recommendedName>
        <fullName evidence="1">DNA (cytosine-5-)-methyltransferase</fullName>
        <ecNumber evidence="1">2.1.1.37</ecNumber>
    </recommendedName>
</protein>
<gene>
    <name evidence="7" type="ORF">PG986_010238</name>
</gene>
<feature type="compositionally biased region" description="Acidic residues" evidence="6">
    <location>
        <begin position="800"/>
        <end position="810"/>
    </location>
</feature>
<keyword evidence="3 5" id="KW-0808">Transferase</keyword>
<evidence type="ECO:0000313" key="8">
    <source>
        <dbReference type="Proteomes" id="UP001391051"/>
    </source>
</evidence>
<sequence length="810" mass="90877">MEYPAEPSDDSSPLNSEQFDIEQRILYPTLSHYRREYARRVSEDGSSSAAVKAEEIGDDLDDPSDLWNALAEVIDLTGDEPAAKPPRRTPSNKRGAKVLLSRRNEPIEPRLLVDDRDSIVKRGHFVELEAALPDLWDTSFLLVQEVHRPTTDDGSDEGLILRGLPFTRTRCLRGKLPRHRNEVCLILQVDADDDRPDHVQAAIDIALRHAMGTRHFHFTNAIFPSHRFDGTYNSAADVERYAPLTCRWKYRLVYKDAASRLKAKAVPIEFVLAHIDSDDRMKSRFQVKDSVLMNQWRGGKVEGGSYDMMEGVDLAVRETMALDDEDSLGATQPTPSHWIPSVKPVGQRYTFGDMFSGAGGASYGARCAGFHIRIACDHWKDALETYRHNFPETELHGKDVFALLAEAPDGGPELRVDVLHLSPPCQFWSPAHTVAGKHDEQNIAALLSCHRLLHKFRPRLFTLEQTFGILDPRFEYYFNALLLGFTRHGYSVRWRVLRLENWGLPSPRKRLVMLGACPGERLPDYPPPTHTQDPEPGSGMKPYRTVYQSLRGLPPPDFSVDGTNDSVLASNGNGNGNGDPLHRVQKLRDDVPWDPDAGLLLRAITCNGGYGNHHWSGERDFTRREYATLNGFPRGYAFRGRHYQRQIGNAFPARFTRTLYRHLRRWLERADAGAVVPNAEDGQERRFGEGGEVSDEEGGAGCGSGVGRWHPGGNGDGVDDEEVVFEGRRIRKPQPAPLRVIEWEDDEDDDGAMQIDGTGGGEVIFVSESRPAFMCVDANQRAPPLGEPWNFPASSREDPIDLDANEDEPL</sequence>
<dbReference type="Pfam" id="PF00145">
    <property type="entry name" value="DNA_methylase"/>
    <property type="match status" value="1"/>
</dbReference>
<comment type="similarity">
    <text evidence="5">Belongs to the class I-like SAM-binding methyltransferase superfamily. C5-methyltransferase family.</text>
</comment>
<feature type="region of interest" description="Disordered" evidence="6">
    <location>
        <begin position="1"/>
        <end position="20"/>
    </location>
</feature>
<feature type="region of interest" description="Disordered" evidence="6">
    <location>
        <begin position="679"/>
        <end position="720"/>
    </location>
</feature>
<dbReference type="InterPro" id="IPR029063">
    <property type="entry name" value="SAM-dependent_MTases_sf"/>
</dbReference>